<organism evidence="3 4">
    <name type="scientific">Prunus armeniaca</name>
    <name type="common">Apricot</name>
    <name type="synonym">Armeniaca vulgaris</name>
    <dbReference type="NCBI Taxonomy" id="36596"/>
    <lineage>
        <taxon>Eukaryota</taxon>
        <taxon>Viridiplantae</taxon>
        <taxon>Streptophyta</taxon>
        <taxon>Embryophyta</taxon>
        <taxon>Tracheophyta</taxon>
        <taxon>Spermatophyta</taxon>
        <taxon>Magnoliopsida</taxon>
        <taxon>eudicotyledons</taxon>
        <taxon>Gunneridae</taxon>
        <taxon>Pentapetalae</taxon>
        <taxon>rosids</taxon>
        <taxon>fabids</taxon>
        <taxon>Rosales</taxon>
        <taxon>Rosaceae</taxon>
        <taxon>Amygdaloideae</taxon>
        <taxon>Amygdaleae</taxon>
        <taxon>Prunus</taxon>
    </lineage>
</organism>
<dbReference type="InterPro" id="IPR035996">
    <property type="entry name" value="4pyrrol_Methylase_sf"/>
</dbReference>
<dbReference type="Proteomes" id="UP000507245">
    <property type="component" value="Unassembled WGS sequence"/>
</dbReference>
<dbReference type="PANTHER" id="PTHR45790:SF3">
    <property type="entry name" value="S-ADENOSYL-L-METHIONINE-DEPENDENT UROPORPHYRINOGEN III METHYLTRANSFERASE, CHLOROPLASTIC"/>
    <property type="match status" value="1"/>
</dbReference>
<dbReference type="InterPro" id="IPR000878">
    <property type="entry name" value="4pyrrol_Mease"/>
</dbReference>
<dbReference type="Pfam" id="PF00590">
    <property type="entry name" value="TP_methylase"/>
    <property type="match status" value="1"/>
</dbReference>
<dbReference type="AlphaFoldDB" id="A0A6J5WUR3"/>
<dbReference type="InterPro" id="IPR050161">
    <property type="entry name" value="Siro_Cobalamin_biosynth"/>
</dbReference>
<keyword evidence="4" id="KW-1185">Reference proteome</keyword>
<evidence type="ECO:0000313" key="4">
    <source>
        <dbReference type="Proteomes" id="UP000507245"/>
    </source>
</evidence>
<gene>
    <name evidence="3" type="ORF">ORAREDHAP_LOCUS19553</name>
</gene>
<dbReference type="Gene3D" id="3.40.1010.10">
    <property type="entry name" value="Cobalt-precorrin-4 Transmethylase, Domain 1"/>
    <property type="match status" value="1"/>
</dbReference>
<dbReference type="SUPFAM" id="SSF53790">
    <property type="entry name" value="Tetrapyrrole methylase"/>
    <property type="match status" value="1"/>
</dbReference>
<feature type="domain" description="Tetrapyrrole methylase" evidence="2">
    <location>
        <begin position="27"/>
        <end position="98"/>
    </location>
</feature>
<dbReference type="OrthoDB" id="1154629at2759"/>
<protein>
    <recommendedName>
        <fullName evidence="2">Tetrapyrrole methylase domain-containing protein</fullName>
    </recommendedName>
</protein>
<dbReference type="PANTHER" id="PTHR45790">
    <property type="entry name" value="SIROHEME SYNTHASE-RELATED"/>
    <property type="match status" value="1"/>
</dbReference>
<proteinExistence type="predicted"/>
<name>A0A6J5WUR3_PRUAR</name>
<dbReference type="GO" id="GO:0019354">
    <property type="term" value="P:siroheme biosynthetic process"/>
    <property type="evidence" value="ECO:0007669"/>
    <property type="project" value="TreeGrafter"/>
</dbReference>
<dbReference type="InterPro" id="IPR014777">
    <property type="entry name" value="4pyrrole_Mease_sub1"/>
</dbReference>
<keyword evidence="1" id="KW-0627">Porphyrin biosynthesis</keyword>
<evidence type="ECO:0000259" key="2">
    <source>
        <dbReference type="Pfam" id="PF00590"/>
    </source>
</evidence>
<accession>A0A6J5WUR3</accession>
<reference evidence="4" key="1">
    <citation type="journal article" date="2020" name="Genome Biol.">
        <title>Gamete binning: chromosome-level and haplotype-resolved genome assembly enabled by high-throughput single-cell sequencing of gamete genomes.</title>
        <authorList>
            <person name="Campoy J.A."/>
            <person name="Sun H."/>
            <person name="Goel M."/>
            <person name="Jiao W.-B."/>
            <person name="Folz-Donahue K."/>
            <person name="Wang N."/>
            <person name="Rubio M."/>
            <person name="Liu C."/>
            <person name="Kukat C."/>
            <person name="Ruiz D."/>
            <person name="Huettel B."/>
            <person name="Schneeberger K."/>
        </authorList>
    </citation>
    <scope>NUCLEOTIDE SEQUENCE [LARGE SCALE GENOMIC DNA]</scope>
    <source>
        <strain evidence="4">cv. Rojo Pasion</strain>
    </source>
</reference>
<evidence type="ECO:0000313" key="3">
    <source>
        <dbReference type="EMBL" id="CAB4303402.1"/>
    </source>
</evidence>
<dbReference type="EMBL" id="CAEKKB010000003">
    <property type="protein sequence ID" value="CAB4303402.1"/>
    <property type="molecule type" value="Genomic_DNA"/>
</dbReference>
<evidence type="ECO:0000256" key="1">
    <source>
        <dbReference type="ARBA" id="ARBA00023244"/>
    </source>
</evidence>
<dbReference type="GO" id="GO:0004851">
    <property type="term" value="F:uroporphyrin-III C-methyltransferase activity"/>
    <property type="evidence" value="ECO:0007669"/>
    <property type="project" value="TreeGrafter"/>
</dbReference>
<sequence>MCSWSKEGVAAASVGLEMCSWLVSNDVLELVDSGARLLYVGKTAGYHSRTQEVIHELLLSFAEVGANVVRLKGGDPLVFGRGGEEMDFLRQQGIEVNFSPVTMID</sequence>